<dbReference type="Proteomes" id="UP001642409">
    <property type="component" value="Unassembled WGS sequence"/>
</dbReference>
<keyword evidence="3" id="KW-1185">Reference proteome</keyword>
<comment type="caution">
    <text evidence="1">The sequence shown here is derived from an EMBL/GenBank/DDBJ whole genome shotgun (WGS) entry which is preliminary data.</text>
</comment>
<reference evidence="1" key="1">
    <citation type="submission" date="2023-06" db="EMBL/GenBank/DDBJ databases">
        <authorList>
            <person name="Kurt Z."/>
        </authorList>
    </citation>
    <scope>NUCLEOTIDE SEQUENCE</scope>
</reference>
<dbReference type="EMBL" id="CATOUU010000717">
    <property type="protein sequence ID" value="CAI9943627.1"/>
    <property type="molecule type" value="Genomic_DNA"/>
</dbReference>
<protein>
    <submittedName>
        <fullName evidence="2">Hypothetical_protein</fullName>
    </submittedName>
</protein>
<evidence type="ECO:0000313" key="1">
    <source>
        <dbReference type="EMBL" id="CAI9943627.1"/>
    </source>
</evidence>
<organism evidence="1">
    <name type="scientific">Hexamita inflata</name>
    <dbReference type="NCBI Taxonomy" id="28002"/>
    <lineage>
        <taxon>Eukaryota</taxon>
        <taxon>Metamonada</taxon>
        <taxon>Diplomonadida</taxon>
        <taxon>Hexamitidae</taxon>
        <taxon>Hexamitinae</taxon>
        <taxon>Hexamita</taxon>
    </lineage>
</organism>
<gene>
    <name evidence="1" type="ORF">HINF_LOCUS31272</name>
    <name evidence="2" type="ORF">HINF_LOCUS65933</name>
</gene>
<dbReference type="AlphaFoldDB" id="A0AA86PSZ8"/>
<dbReference type="EMBL" id="CAXDID020000438">
    <property type="protein sequence ID" value="CAL6091743.1"/>
    <property type="molecule type" value="Genomic_DNA"/>
</dbReference>
<sequence length="152" mass="18059">MKWPMSQYIMQTHQIKIMFSTTSMTRCKICMTERYTSLVYLLTDMFIYVYQQRTTTDMAQGSCYIQTLQKYSVYTKNITYQLQADQVFVGVNDQNIKYIRLDDATSNGFKYQTVRKMLLERFLREFFILFANSPTFVSTYHFMKSGMGIQVS</sequence>
<evidence type="ECO:0000313" key="2">
    <source>
        <dbReference type="EMBL" id="CAL6091743.1"/>
    </source>
</evidence>
<reference evidence="2 3" key="2">
    <citation type="submission" date="2024-07" db="EMBL/GenBank/DDBJ databases">
        <authorList>
            <person name="Akdeniz Z."/>
        </authorList>
    </citation>
    <scope>NUCLEOTIDE SEQUENCE [LARGE SCALE GENOMIC DNA]</scope>
</reference>
<evidence type="ECO:0000313" key="3">
    <source>
        <dbReference type="Proteomes" id="UP001642409"/>
    </source>
</evidence>
<accession>A0AA86PSZ8</accession>
<name>A0AA86PSZ8_9EUKA</name>
<proteinExistence type="predicted"/>